<keyword evidence="7" id="KW-1185">Reference proteome</keyword>
<feature type="transmembrane region" description="Helical" evidence="5">
    <location>
        <begin position="35"/>
        <end position="56"/>
    </location>
</feature>
<keyword evidence="2 5" id="KW-0812">Transmembrane</keyword>
<feature type="transmembrane region" description="Helical" evidence="5">
    <location>
        <begin position="321"/>
        <end position="338"/>
    </location>
</feature>
<keyword evidence="4 5" id="KW-0472">Membrane</keyword>
<dbReference type="Pfam" id="PF01490">
    <property type="entry name" value="Aa_trans"/>
    <property type="match status" value="1"/>
</dbReference>
<feature type="transmembrane region" description="Helical" evidence="5">
    <location>
        <begin position="271"/>
        <end position="292"/>
    </location>
</feature>
<dbReference type="AlphaFoldDB" id="A0A915LNE2"/>
<protein>
    <submittedName>
        <fullName evidence="8">Amino acid transporter transmembrane domain-containing protein</fullName>
    </submittedName>
</protein>
<feature type="domain" description="Amino acid transporter transmembrane" evidence="6">
    <location>
        <begin position="10"/>
        <end position="353"/>
    </location>
</feature>
<evidence type="ECO:0000256" key="3">
    <source>
        <dbReference type="ARBA" id="ARBA00022989"/>
    </source>
</evidence>
<sequence length="354" mass="39480">MDIRYYAAILVNFLKGMIGPGCLSLPLAFKQAGLWTALFLVFFLGFLNCVCMNKLVRCAQILCKRKGDSFLSYGNMAFEAVSGSFRPVRKYARIARICVNASIISLQMGVCSVFYVFCAIHLKESNEEFFPSSSFKPTTIQWMIIIFLPFLIINFVRSIKPIAVISMIGNYLIRIEDRTIKLPRVTDFEGIMAACGSILYAFEGQAMVLPLENKLKKPSQMVGTFGILSVGIAAVSVIFALCGFLGFTAFGNDVRGSITLNLPQDNIQFSLLRLALTLVIYLGFVIQLYVIVDMLWPALWKRLERRGGFCSSVNLKLPFELALRTFLLFIIMIFGIAVPNLEELIPLVGVTTGK</sequence>
<evidence type="ECO:0000313" key="7">
    <source>
        <dbReference type="Proteomes" id="UP000887561"/>
    </source>
</evidence>
<reference evidence="8" key="1">
    <citation type="submission" date="2022-11" db="UniProtKB">
        <authorList>
            <consortium name="WormBaseParasite"/>
        </authorList>
    </citation>
    <scope>IDENTIFICATION</scope>
</reference>
<dbReference type="InterPro" id="IPR013057">
    <property type="entry name" value="AA_transpt_TM"/>
</dbReference>
<proteinExistence type="predicted"/>
<organism evidence="7 8">
    <name type="scientific">Meloidogyne javanica</name>
    <name type="common">Root-knot nematode worm</name>
    <dbReference type="NCBI Taxonomy" id="6303"/>
    <lineage>
        <taxon>Eukaryota</taxon>
        <taxon>Metazoa</taxon>
        <taxon>Ecdysozoa</taxon>
        <taxon>Nematoda</taxon>
        <taxon>Chromadorea</taxon>
        <taxon>Rhabditida</taxon>
        <taxon>Tylenchina</taxon>
        <taxon>Tylenchomorpha</taxon>
        <taxon>Tylenchoidea</taxon>
        <taxon>Meloidogynidae</taxon>
        <taxon>Meloidogyninae</taxon>
        <taxon>Meloidogyne</taxon>
        <taxon>Meloidogyne incognita group</taxon>
    </lineage>
</organism>
<evidence type="ECO:0000256" key="1">
    <source>
        <dbReference type="ARBA" id="ARBA00004141"/>
    </source>
</evidence>
<dbReference type="Proteomes" id="UP000887561">
    <property type="component" value="Unplaced"/>
</dbReference>
<evidence type="ECO:0000313" key="8">
    <source>
        <dbReference type="WBParaSite" id="scaffold13364_cov176.g16835"/>
    </source>
</evidence>
<dbReference type="GO" id="GO:0005774">
    <property type="term" value="C:vacuolar membrane"/>
    <property type="evidence" value="ECO:0007669"/>
    <property type="project" value="TreeGrafter"/>
</dbReference>
<name>A0A915LNE2_MELJA</name>
<feature type="transmembrane region" description="Helical" evidence="5">
    <location>
        <begin position="222"/>
        <end position="250"/>
    </location>
</feature>
<feature type="transmembrane region" description="Helical" evidence="5">
    <location>
        <begin position="142"/>
        <end position="173"/>
    </location>
</feature>
<keyword evidence="3 5" id="KW-1133">Transmembrane helix</keyword>
<feature type="transmembrane region" description="Helical" evidence="5">
    <location>
        <begin position="97"/>
        <end position="122"/>
    </location>
</feature>
<dbReference type="PANTHER" id="PTHR22950:SF217">
    <property type="entry name" value="AMINO ACID TRANSPORTER TRANSMEMBRANE DOMAIN-CONTAINING PROTEIN"/>
    <property type="match status" value="1"/>
</dbReference>
<evidence type="ECO:0000256" key="5">
    <source>
        <dbReference type="SAM" id="Phobius"/>
    </source>
</evidence>
<evidence type="ECO:0000256" key="2">
    <source>
        <dbReference type="ARBA" id="ARBA00022692"/>
    </source>
</evidence>
<dbReference type="GO" id="GO:0015179">
    <property type="term" value="F:L-amino acid transmembrane transporter activity"/>
    <property type="evidence" value="ECO:0007669"/>
    <property type="project" value="TreeGrafter"/>
</dbReference>
<dbReference type="PANTHER" id="PTHR22950">
    <property type="entry name" value="AMINO ACID TRANSPORTER"/>
    <property type="match status" value="1"/>
</dbReference>
<accession>A0A915LNE2</accession>
<feature type="transmembrane region" description="Helical" evidence="5">
    <location>
        <begin position="7"/>
        <end position="29"/>
    </location>
</feature>
<dbReference type="WBParaSite" id="scaffold13364_cov176.g16835">
    <property type="protein sequence ID" value="scaffold13364_cov176.g16835"/>
    <property type="gene ID" value="scaffold13364_cov176.g16835"/>
</dbReference>
<evidence type="ECO:0000259" key="6">
    <source>
        <dbReference type="Pfam" id="PF01490"/>
    </source>
</evidence>
<evidence type="ECO:0000256" key="4">
    <source>
        <dbReference type="ARBA" id="ARBA00023136"/>
    </source>
</evidence>
<comment type="subcellular location">
    <subcellularLocation>
        <location evidence="1">Membrane</location>
        <topology evidence="1">Multi-pass membrane protein</topology>
    </subcellularLocation>
</comment>